<gene>
    <name evidence="3" type="ORF">VNO80_30281</name>
</gene>
<evidence type="ECO:0000256" key="1">
    <source>
        <dbReference type="ARBA" id="ARBA00022729"/>
    </source>
</evidence>
<dbReference type="GO" id="GO:0001709">
    <property type="term" value="P:cell fate determination"/>
    <property type="evidence" value="ECO:0007669"/>
    <property type="project" value="TreeGrafter"/>
</dbReference>
<protein>
    <submittedName>
        <fullName evidence="3">Uncharacterized protein</fullName>
    </submittedName>
</protein>
<keyword evidence="4" id="KW-1185">Reference proteome</keyword>
<evidence type="ECO:0000313" key="4">
    <source>
        <dbReference type="Proteomes" id="UP001374584"/>
    </source>
</evidence>
<keyword evidence="1 2" id="KW-0732">Signal</keyword>
<organism evidence="3 4">
    <name type="scientific">Phaseolus coccineus</name>
    <name type="common">Scarlet runner bean</name>
    <name type="synonym">Phaseolus multiflorus</name>
    <dbReference type="NCBI Taxonomy" id="3886"/>
    <lineage>
        <taxon>Eukaryota</taxon>
        <taxon>Viridiplantae</taxon>
        <taxon>Streptophyta</taxon>
        <taxon>Embryophyta</taxon>
        <taxon>Tracheophyta</taxon>
        <taxon>Spermatophyta</taxon>
        <taxon>Magnoliopsida</taxon>
        <taxon>eudicotyledons</taxon>
        <taxon>Gunneridae</taxon>
        <taxon>Pentapetalae</taxon>
        <taxon>rosids</taxon>
        <taxon>fabids</taxon>
        <taxon>Fabales</taxon>
        <taxon>Fabaceae</taxon>
        <taxon>Papilionoideae</taxon>
        <taxon>50 kb inversion clade</taxon>
        <taxon>NPAAA clade</taxon>
        <taxon>indigoferoid/millettioid clade</taxon>
        <taxon>Phaseoleae</taxon>
        <taxon>Phaseolus</taxon>
    </lineage>
</organism>
<reference evidence="3 4" key="1">
    <citation type="submission" date="2024-01" db="EMBL/GenBank/DDBJ databases">
        <title>The genomes of 5 underutilized Papilionoideae crops provide insights into root nodulation and disease resistanc.</title>
        <authorList>
            <person name="Jiang F."/>
        </authorList>
    </citation>
    <scope>NUCLEOTIDE SEQUENCE [LARGE SCALE GENOMIC DNA]</scope>
    <source>
        <strain evidence="3">JINMINGXINNONG_FW02</strain>
        <tissue evidence="3">Leaves</tissue>
    </source>
</reference>
<dbReference type="Proteomes" id="UP001374584">
    <property type="component" value="Unassembled WGS sequence"/>
</dbReference>
<evidence type="ECO:0000256" key="2">
    <source>
        <dbReference type="SAM" id="SignalP"/>
    </source>
</evidence>
<sequence length="119" mass="12736">MATSTIKLFNIILFFSQGYSRCSLEDIHVSQAITGLTVKGKPELTVTVANWCSCAQSNVKLDCTGFQSIKPIDPSILEVSGNVCLVNGGKPISEGAVEFSYAWDIPFSLLPISSDISCA</sequence>
<proteinExistence type="predicted"/>
<comment type="caution">
    <text evidence="3">The sequence shown here is derived from an EMBL/GenBank/DDBJ whole genome shotgun (WGS) entry which is preliminary data.</text>
</comment>
<name>A0AAN9LCJ6_PHACN</name>
<dbReference type="AlphaFoldDB" id="A0AAN9LCJ6"/>
<dbReference type="InterPro" id="IPR040361">
    <property type="entry name" value="TPD1"/>
</dbReference>
<feature type="chain" id="PRO_5042873591" evidence="2">
    <location>
        <begin position="21"/>
        <end position="119"/>
    </location>
</feature>
<dbReference type="PANTHER" id="PTHR33184">
    <property type="entry name" value="PROTEIN TAPETUM DETERMINANT 1-LIKE-RELATED"/>
    <property type="match status" value="1"/>
</dbReference>
<dbReference type="Pfam" id="PF24068">
    <property type="entry name" value="TPD1_C"/>
    <property type="match status" value="1"/>
</dbReference>
<feature type="signal peptide" evidence="2">
    <location>
        <begin position="1"/>
        <end position="20"/>
    </location>
</feature>
<dbReference type="PANTHER" id="PTHR33184:SF80">
    <property type="entry name" value="BETA-1,3-N-ACETYLGLUCOSAMINYLTRANSFERASE FAMILY PROTEIN"/>
    <property type="match status" value="1"/>
</dbReference>
<evidence type="ECO:0000313" key="3">
    <source>
        <dbReference type="EMBL" id="KAK7333507.1"/>
    </source>
</evidence>
<dbReference type="EMBL" id="JAYMYR010000011">
    <property type="protein sequence ID" value="KAK7333507.1"/>
    <property type="molecule type" value="Genomic_DNA"/>
</dbReference>
<accession>A0AAN9LCJ6</accession>